<dbReference type="Gene3D" id="1.20.1250.20">
    <property type="entry name" value="MFS general substrate transporter like domains"/>
    <property type="match status" value="1"/>
</dbReference>
<dbReference type="InterPro" id="IPR005279">
    <property type="entry name" value="Dipep/tripep_permease"/>
</dbReference>
<evidence type="ECO:0000256" key="5">
    <source>
        <dbReference type="ARBA" id="ARBA00022692"/>
    </source>
</evidence>
<dbReference type="InterPro" id="IPR000109">
    <property type="entry name" value="POT_fam"/>
</dbReference>
<sequence>MTIIEHHSIKSSMARSTVPTIAGVEMWERFSFYGMQAILAYYLYSTVTDGGLGMEQTHATALLGAYGSLLYLFTFVGGWIADHLLGAERTLLTGALMLVFGHLCLSLVPGYTGLIAGLLPIAAGSGLLKTAAITILGAAFASNPGARDASFQVFYCGINIGGLFGPLLTGWLAQRYNYHVGFMAAGMLMIIGLLSYAVGRRFILKNADDRLKDVIAKPAHPLGKQDYYRTTAAALACCIAGICAVLWLDPTTISYVLLALTVAVAGFLMWTMFRSPLVTAAERIKVREFLPIFVCSVVYWCLQSQIYGVLAVYSEQRLNREVFGFLVPAAWTQSLNPLFILLFSPMLAAFFLRYSKFSPHNRTLTSIGVIIAGAGMFLLLPFTGTGPGSTPFLILGGTILLMTLGELFVGPVAMAAAGTHAPRAFNTRFSALYFLTMAIGSSLAGALSTFYDPNSPAGETFYLAVVGIAPVALGAILLMRARMRRS</sequence>
<feature type="transmembrane region" description="Helical" evidence="8">
    <location>
        <begin position="91"/>
        <end position="108"/>
    </location>
</feature>
<name>A0A177IQI8_9CORY</name>
<dbReference type="STRING" id="1705.CA21670_10035"/>
<dbReference type="CDD" id="cd17346">
    <property type="entry name" value="MFS_DtpA_like"/>
    <property type="match status" value="1"/>
</dbReference>
<evidence type="ECO:0000259" key="9">
    <source>
        <dbReference type="PROSITE" id="PS50850"/>
    </source>
</evidence>
<dbReference type="InterPro" id="IPR020846">
    <property type="entry name" value="MFS_dom"/>
</dbReference>
<dbReference type="Pfam" id="PF00854">
    <property type="entry name" value="PTR2"/>
    <property type="match status" value="1"/>
</dbReference>
<feature type="transmembrane region" description="Helical" evidence="8">
    <location>
        <begin position="253"/>
        <end position="273"/>
    </location>
</feature>
<comment type="caution">
    <text evidence="10">The sequence shown here is derived from an EMBL/GenBank/DDBJ whole genome shotgun (WGS) entry which is preliminary data.</text>
</comment>
<feature type="transmembrane region" description="Helical" evidence="8">
    <location>
        <begin position="178"/>
        <end position="198"/>
    </location>
</feature>
<dbReference type="GO" id="GO:1904680">
    <property type="term" value="F:peptide transmembrane transporter activity"/>
    <property type="evidence" value="ECO:0007669"/>
    <property type="project" value="InterPro"/>
</dbReference>
<dbReference type="InterPro" id="IPR050171">
    <property type="entry name" value="MFS_Transporters"/>
</dbReference>
<dbReference type="SUPFAM" id="SSF103473">
    <property type="entry name" value="MFS general substrate transporter"/>
    <property type="match status" value="1"/>
</dbReference>
<dbReference type="GO" id="GO:0005886">
    <property type="term" value="C:plasma membrane"/>
    <property type="evidence" value="ECO:0007669"/>
    <property type="project" value="UniProtKB-SubCell"/>
</dbReference>
<dbReference type="PANTHER" id="PTHR23517:SF15">
    <property type="entry name" value="PROTON-DEPENDENT OLIGOPEPTIDE FAMILY TRANSPORT PROTEIN"/>
    <property type="match status" value="1"/>
</dbReference>
<evidence type="ECO:0000256" key="4">
    <source>
        <dbReference type="ARBA" id="ARBA00022475"/>
    </source>
</evidence>
<keyword evidence="11" id="KW-1185">Reference proteome</keyword>
<dbReference type="InterPro" id="IPR036259">
    <property type="entry name" value="MFS_trans_sf"/>
</dbReference>
<dbReference type="NCBIfam" id="TIGR00924">
    <property type="entry name" value="yjdL_sub1_fam"/>
    <property type="match status" value="1"/>
</dbReference>
<proteinExistence type="inferred from homology"/>
<feature type="transmembrane region" description="Helical" evidence="8">
    <location>
        <begin position="289"/>
        <end position="314"/>
    </location>
</feature>
<evidence type="ECO:0000256" key="1">
    <source>
        <dbReference type="ARBA" id="ARBA00004651"/>
    </source>
</evidence>
<accession>A0A177IQI8</accession>
<comment type="subcellular location">
    <subcellularLocation>
        <location evidence="1">Cell membrane</location>
        <topology evidence="1">Multi-pass membrane protein</topology>
    </subcellularLocation>
</comment>
<dbReference type="PROSITE" id="PS50850">
    <property type="entry name" value="MFS"/>
    <property type="match status" value="1"/>
</dbReference>
<keyword evidence="4" id="KW-1003">Cell membrane</keyword>
<evidence type="ECO:0000256" key="6">
    <source>
        <dbReference type="ARBA" id="ARBA00022989"/>
    </source>
</evidence>
<feature type="transmembrane region" description="Helical" evidence="8">
    <location>
        <begin position="429"/>
        <end position="448"/>
    </location>
</feature>
<dbReference type="EMBL" id="LSTQ01000009">
    <property type="protein sequence ID" value="OAH30255.1"/>
    <property type="molecule type" value="Genomic_DNA"/>
</dbReference>
<dbReference type="PANTHER" id="PTHR23517">
    <property type="entry name" value="RESISTANCE PROTEIN MDTM, PUTATIVE-RELATED-RELATED"/>
    <property type="match status" value="1"/>
</dbReference>
<keyword evidence="5 8" id="KW-0812">Transmembrane</keyword>
<organism evidence="10 11">
    <name type="scientific">Corynebacterium stationis</name>
    <dbReference type="NCBI Taxonomy" id="1705"/>
    <lineage>
        <taxon>Bacteria</taxon>
        <taxon>Bacillati</taxon>
        <taxon>Actinomycetota</taxon>
        <taxon>Actinomycetes</taxon>
        <taxon>Mycobacteriales</taxon>
        <taxon>Corynebacteriaceae</taxon>
        <taxon>Corynebacterium</taxon>
    </lineage>
</organism>
<feature type="transmembrane region" description="Helical" evidence="8">
    <location>
        <begin position="394"/>
        <end position="417"/>
    </location>
</feature>
<dbReference type="OrthoDB" id="9772725at2"/>
<feature type="transmembrane region" description="Helical" evidence="8">
    <location>
        <begin position="460"/>
        <end position="479"/>
    </location>
</feature>
<gene>
    <name evidence="10" type="ORF">AYJ05_11425</name>
</gene>
<keyword evidence="7 8" id="KW-0472">Membrane</keyword>
<keyword evidence="3" id="KW-0813">Transport</keyword>
<evidence type="ECO:0000313" key="10">
    <source>
        <dbReference type="EMBL" id="OAH30255.1"/>
    </source>
</evidence>
<feature type="transmembrane region" description="Helical" evidence="8">
    <location>
        <begin position="334"/>
        <end position="352"/>
    </location>
</feature>
<feature type="transmembrane region" description="Helical" evidence="8">
    <location>
        <begin position="114"/>
        <end position="141"/>
    </location>
</feature>
<evidence type="ECO:0000313" key="11">
    <source>
        <dbReference type="Proteomes" id="UP000076947"/>
    </source>
</evidence>
<dbReference type="GO" id="GO:0015833">
    <property type="term" value="P:peptide transport"/>
    <property type="evidence" value="ECO:0007669"/>
    <property type="project" value="InterPro"/>
</dbReference>
<evidence type="ECO:0000256" key="3">
    <source>
        <dbReference type="ARBA" id="ARBA00022448"/>
    </source>
</evidence>
<dbReference type="RefSeq" id="WP_066838953.1">
    <property type="nucleotide sequence ID" value="NZ_LSTQ01000009.1"/>
</dbReference>
<protein>
    <submittedName>
        <fullName evidence="10">Diguanylate cyclase</fullName>
    </submittedName>
</protein>
<keyword evidence="6 8" id="KW-1133">Transmembrane helix</keyword>
<feature type="transmembrane region" description="Helical" evidence="8">
    <location>
        <begin position="227"/>
        <end position="247"/>
    </location>
</feature>
<feature type="transmembrane region" description="Helical" evidence="8">
    <location>
        <begin position="153"/>
        <end position="172"/>
    </location>
</feature>
<reference evidence="11" key="1">
    <citation type="submission" date="2016-02" db="EMBL/GenBank/DDBJ databases">
        <authorList>
            <person name="Kaur G."/>
            <person name="Nair G.R."/>
            <person name="Mayilraj S."/>
        </authorList>
    </citation>
    <scope>NUCLEOTIDE SEQUENCE [LARGE SCALE GENOMIC DNA]</scope>
    <source>
        <strain evidence="11">GA-15</strain>
    </source>
</reference>
<feature type="transmembrane region" description="Helical" evidence="8">
    <location>
        <begin position="30"/>
        <end position="47"/>
    </location>
</feature>
<evidence type="ECO:0000256" key="8">
    <source>
        <dbReference type="SAM" id="Phobius"/>
    </source>
</evidence>
<dbReference type="AlphaFoldDB" id="A0A177IQI8"/>
<evidence type="ECO:0000256" key="7">
    <source>
        <dbReference type="ARBA" id="ARBA00023136"/>
    </source>
</evidence>
<feature type="domain" description="Major facilitator superfamily (MFS) profile" evidence="9">
    <location>
        <begin position="1"/>
        <end position="484"/>
    </location>
</feature>
<comment type="similarity">
    <text evidence="2">Belongs to the major facilitator superfamily. Proton-dependent oligopeptide transporter (POT/PTR) (TC 2.A.17) family.</text>
</comment>
<feature type="transmembrane region" description="Helical" evidence="8">
    <location>
        <begin position="59"/>
        <end position="79"/>
    </location>
</feature>
<feature type="transmembrane region" description="Helical" evidence="8">
    <location>
        <begin position="364"/>
        <end position="382"/>
    </location>
</feature>
<evidence type="ECO:0000256" key="2">
    <source>
        <dbReference type="ARBA" id="ARBA00005982"/>
    </source>
</evidence>
<dbReference type="Proteomes" id="UP000076947">
    <property type="component" value="Unassembled WGS sequence"/>
</dbReference>